<dbReference type="KEGG" id="lmd:METH_19400"/>
<protein>
    <submittedName>
        <fullName evidence="1">Uncharacterized protein</fullName>
    </submittedName>
</protein>
<dbReference type="HOGENOM" id="CLU_2916975_0_0_5"/>
<reference evidence="1 2" key="1">
    <citation type="submission" date="2013-09" db="EMBL/GenBank/DDBJ databases">
        <authorList>
            <consortium name="DOE Joint Genome Institute"/>
            <person name="Klenk H.-P."/>
            <person name="Huntemann M."/>
            <person name="Han J."/>
            <person name="Chen A."/>
            <person name="Kyrpides N."/>
            <person name="Mavromatis K."/>
            <person name="Markowitz V."/>
            <person name="Palaniappan K."/>
            <person name="Ivanova N."/>
            <person name="Schaumberg A."/>
            <person name="Pati A."/>
            <person name="Liolios K."/>
            <person name="Nordberg H.P."/>
            <person name="Cantor M.N."/>
            <person name="Hua S.X."/>
            <person name="Woyke T."/>
        </authorList>
    </citation>
    <scope>NUCLEOTIDE SEQUENCE [LARGE SCALE GENOMIC DNA]</scope>
    <source>
        <strain evidence="1 2">DSM 14336</strain>
    </source>
</reference>
<dbReference type="Proteomes" id="UP000018780">
    <property type="component" value="Chromosome"/>
</dbReference>
<dbReference type="EMBL" id="CP006773">
    <property type="protein sequence ID" value="AHD03292.1"/>
    <property type="molecule type" value="Genomic_DNA"/>
</dbReference>
<accession>V9W286</accession>
<name>V9W286_9RHOB</name>
<organism evidence="1 2">
    <name type="scientific">Leisingera methylohalidivorans DSM 14336</name>
    <dbReference type="NCBI Taxonomy" id="999552"/>
    <lineage>
        <taxon>Bacteria</taxon>
        <taxon>Pseudomonadati</taxon>
        <taxon>Pseudomonadota</taxon>
        <taxon>Alphaproteobacteria</taxon>
        <taxon>Rhodobacterales</taxon>
        <taxon>Roseobacteraceae</taxon>
        <taxon>Leisingera</taxon>
    </lineage>
</organism>
<dbReference type="PATRIC" id="fig|999552.6.peg.3848"/>
<dbReference type="RefSeq" id="WP_024092010.1">
    <property type="nucleotide sequence ID" value="NC_023135.1"/>
</dbReference>
<gene>
    <name evidence="1" type="ORF">METH_19400</name>
</gene>
<proteinExistence type="predicted"/>
<dbReference type="STRING" id="999552.METH_19400"/>
<dbReference type="AlphaFoldDB" id="V9W286"/>
<sequence>MAEISVQAWYESALMQITQCWRIVVAFIQAGSDQATSFIVDQEVQGRGGRLVLLGDAAEEY</sequence>
<evidence type="ECO:0000313" key="1">
    <source>
        <dbReference type="EMBL" id="AHD03292.1"/>
    </source>
</evidence>
<evidence type="ECO:0000313" key="2">
    <source>
        <dbReference type="Proteomes" id="UP000018780"/>
    </source>
</evidence>
<keyword evidence="2" id="KW-1185">Reference proteome</keyword>